<protein>
    <submittedName>
        <fullName evidence="1">Uncharacterized protein</fullName>
    </submittedName>
</protein>
<evidence type="ECO:0000313" key="1">
    <source>
        <dbReference type="EMBL" id="CEL76084.1"/>
    </source>
</evidence>
<gene>
    <name evidence="1" type="ORF">BN1205_084890</name>
</gene>
<accession>A0A0F7V0R2</accession>
<dbReference type="EMBL" id="LN714499">
    <property type="protein sequence ID" value="CEL76084.1"/>
    <property type="molecule type" value="Genomic_DNA"/>
</dbReference>
<reference evidence="1" key="1">
    <citation type="journal article" date="2015" name="PLoS ONE">
        <title>Comprehensive Evaluation of Toxoplasma gondii VEG and Neospora caninum LIV Genomes with Tachyzoite Stage Transcriptome and Proteome Defines Novel Transcript Features.</title>
        <authorList>
            <person name="Ramaprasad A."/>
            <person name="Mourier T."/>
            <person name="Naeem R."/>
            <person name="Malas T.B."/>
            <person name="Moussa E."/>
            <person name="Panigrahi A."/>
            <person name="Vermont S.J."/>
            <person name="Otto T.D."/>
            <person name="Wastling J."/>
            <person name="Pain A."/>
        </authorList>
    </citation>
    <scope>NUCLEOTIDE SEQUENCE</scope>
    <source>
        <strain evidence="1">VEG</strain>
    </source>
</reference>
<dbReference type="AlphaFoldDB" id="A0A0F7V0R2"/>
<name>A0A0F7V0R2_TOXGV</name>
<organism evidence="1">
    <name type="scientific">Toxoplasma gondii (strain ATCC 50861 / VEG)</name>
    <dbReference type="NCBI Taxonomy" id="432359"/>
    <lineage>
        <taxon>Eukaryota</taxon>
        <taxon>Sar</taxon>
        <taxon>Alveolata</taxon>
        <taxon>Apicomplexa</taxon>
        <taxon>Conoidasida</taxon>
        <taxon>Coccidia</taxon>
        <taxon>Eucoccidiorida</taxon>
        <taxon>Eimeriorina</taxon>
        <taxon>Sarcocystidae</taxon>
        <taxon>Toxoplasma</taxon>
    </lineage>
</organism>
<proteinExistence type="predicted"/>
<sequence length="102" mass="11450">MALLNMALLRSTKKQRYLEHSEYSHKQSLSSFVQNDGRQVCDMDSNRLDTAFSVYRRPGRKSPRVCTPGASDGNTAPLLSQSCRLSCENFSSTWLPGCKLMS</sequence>